<dbReference type="OrthoDB" id="1262883at2"/>
<dbReference type="AlphaFoldDB" id="A0A1M5S2B6"/>
<organism evidence="1 2">
    <name type="scientific">Chryseobacterium oranimense</name>
    <dbReference type="NCBI Taxonomy" id="421058"/>
    <lineage>
        <taxon>Bacteria</taxon>
        <taxon>Pseudomonadati</taxon>
        <taxon>Bacteroidota</taxon>
        <taxon>Flavobacteriia</taxon>
        <taxon>Flavobacteriales</taxon>
        <taxon>Weeksellaceae</taxon>
        <taxon>Chryseobacterium group</taxon>
        <taxon>Chryseobacterium</taxon>
    </lineage>
</organism>
<protein>
    <submittedName>
        <fullName evidence="1">Uncharacterized protein</fullName>
    </submittedName>
</protein>
<sequence>MTIPLLDIVFQNDRYYLLFDDERILQAMDTREWYVYAEEEYICSIKNCKVSELLKVPGKIFLETQENLNKLENIFRKLKNVVLSSDKINH</sequence>
<keyword evidence="2" id="KW-1185">Reference proteome</keyword>
<dbReference type="EMBL" id="FQWT01000003">
    <property type="protein sequence ID" value="SHH32595.1"/>
    <property type="molecule type" value="Genomic_DNA"/>
</dbReference>
<proteinExistence type="predicted"/>
<evidence type="ECO:0000313" key="1">
    <source>
        <dbReference type="EMBL" id="SHH32595.1"/>
    </source>
</evidence>
<dbReference type="eggNOG" id="ENOG5034AMT">
    <property type="taxonomic scope" value="Bacteria"/>
</dbReference>
<dbReference type="Proteomes" id="UP000184047">
    <property type="component" value="Unassembled WGS sequence"/>
</dbReference>
<reference evidence="2" key="1">
    <citation type="submission" date="2016-11" db="EMBL/GenBank/DDBJ databases">
        <authorList>
            <person name="Varghese N."/>
            <person name="Submissions S."/>
        </authorList>
    </citation>
    <scope>NUCLEOTIDE SEQUENCE [LARGE SCALE GENOMIC DNA]</scope>
    <source>
        <strain evidence="2">DSM 19055</strain>
    </source>
</reference>
<name>A0A1M5S2B6_9FLAO</name>
<gene>
    <name evidence="1" type="ORF">SAMN05421866_2610</name>
</gene>
<evidence type="ECO:0000313" key="2">
    <source>
        <dbReference type="Proteomes" id="UP000184047"/>
    </source>
</evidence>
<dbReference type="RefSeq" id="WP_073063499.1">
    <property type="nucleotide sequence ID" value="NZ_FQWT01000003.1"/>
</dbReference>
<accession>A0A1M5S2B6</accession>
<dbReference type="STRING" id="421058.SAMN05421866_2610"/>